<name>A0A2U2C684_9RHOB</name>
<dbReference type="Gene3D" id="3.30.450.150">
    <property type="entry name" value="Haem-degrading domain"/>
    <property type="match status" value="1"/>
</dbReference>
<dbReference type="Proteomes" id="UP000244940">
    <property type="component" value="Unassembled WGS sequence"/>
</dbReference>
<organism evidence="1 2">
    <name type="scientific">Pararhodobacter marinus</name>
    <dbReference type="NCBI Taxonomy" id="2184063"/>
    <lineage>
        <taxon>Bacteria</taxon>
        <taxon>Pseudomonadati</taxon>
        <taxon>Pseudomonadota</taxon>
        <taxon>Alphaproteobacteria</taxon>
        <taxon>Rhodobacterales</taxon>
        <taxon>Paracoccaceae</taxon>
        <taxon>Pararhodobacter</taxon>
    </lineage>
</organism>
<gene>
    <name evidence="1" type="ORF">C4N9_17180</name>
</gene>
<protein>
    <submittedName>
        <fullName evidence="1">Glcg protein</fullName>
    </submittedName>
</protein>
<dbReference type="InterPro" id="IPR052517">
    <property type="entry name" value="GlcG_carb_metab_protein"/>
</dbReference>
<dbReference type="SUPFAM" id="SSF143744">
    <property type="entry name" value="GlcG-like"/>
    <property type="match status" value="1"/>
</dbReference>
<evidence type="ECO:0000313" key="2">
    <source>
        <dbReference type="Proteomes" id="UP000244940"/>
    </source>
</evidence>
<dbReference type="RefSeq" id="WP_109534580.1">
    <property type="nucleotide sequence ID" value="NZ_CAXPUO010000063.1"/>
</dbReference>
<dbReference type="AlphaFoldDB" id="A0A2U2C684"/>
<dbReference type="EMBL" id="QEYD01000011">
    <property type="protein sequence ID" value="PWE27390.1"/>
    <property type="molecule type" value="Genomic_DNA"/>
</dbReference>
<comment type="caution">
    <text evidence="1">The sequence shown here is derived from an EMBL/GenBank/DDBJ whole genome shotgun (WGS) entry which is preliminary data.</text>
</comment>
<dbReference type="Pfam" id="PF03928">
    <property type="entry name" value="HbpS-like"/>
    <property type="match status" value="1"/>
</dbReference>
<dbReference type="GeneID" id="94366627"/>
<reference evidence="1 2" key="1">
    <citation type="submission" date="2018-05" db="EMBL/GenBank/DDBJ databases">
        <title>Pararhodobacter marina sp. nov., isolated from deep-sea water of the Indian Ocean.</title>
        <authorList>
            <person name="Lai Q.Sr."/>
            <person name="Liu X."/>
            <person name="Shao Z."/>
        </authorList>
    </citation>
    <scope>NUCLEOTIDE SEQUENCE [LARGE SCALE GENOMIC DNA]</scope>
    <source>
        <strain evidence="1 2">CIC4N-9</strain>
    </source>
</reference>
<dbReference type="OrthoDB" id="9815788at2"/>
<dbReference type="PANTHER" id="PTHR34309:SF10">
    <property type="entry name" value="SLR1406 PROTEIN"/>
    <property type="match status" value="1"/>
</dbReference>
<dbReference type="PANTHER" id="PTHR34309">
    <property type="entry name" value="SLR1406 PROTEIN"/>
    <property type="match status" value="1"/>
</dbReference>
<accession>A0A2U2C684</accession>
<proteinExistence type="predicted"/>
<keyword evidence="2" id="KW-1185">Reference proteome</keyword>
<evidence type="ECO:0000313" key="1">
    <source>
        <dbReference type="EMBL" id="PWE27390.1"/>
    </source>
</evidence>
<sequence>MTLTLDQARTIIATARAKGREAGMKPLSVVVLDAGGHVLAFEREDGSPSGRFAIAFGKAHGAVMMGVPSRRLGEMAVERPHFIAAAGGAFDGKMVPVAGGVLLRDATGALVGAVGISGDTSDNDALAGVAGAEAAGLTAEA</sequence>
<dbReference type="InterPro" id="IPR038084">
    <property type="entry name" value="PduO/GlcC-like_sf"/>
</dbReference>
<dbReference type="InterPro" id="IPR005624">
    <property type="entry name" value="PduO/GlcC-like"/>
</dbReference>